<keyword evidence="2" id="KW-1185">Reference proteome</keyword>
<dbReference type="InterPro" id="IPR041164">
    <property type="entry name" value="LDcluster4"/>
</dbReference>
<dbReference type="PANTHER" id="PTHR43393:SF3">
    <property type="entry name" value="LYSINE DECARBOXYLASE-LIKE PROTEIN"/>
    <property type="match status" value="1"/>
</dbReference>
<evidence type="ECO:0000313" key="1">
    <source>
        <dbReference type="EMBL" id="PZF86908.1"/>
    </source>
</evidence>
<dbReference type="Proteomes" id="UP000248749">
    <property type="component" value="Unassembled WGS sequence"/>
</dbReference>
<dbReference type="Pfam" id="PF18306">
    <property type="entry name" value="LDcluster4"/>
    <property type="match status" value="1"/>
</dbReference>
<dbReference type="PANTHER" id="PTHR43393">
    <property type="entry name" value="CYTOKININ RIBOSIDE 5'-MONOPHOSPHATE PHOSPHORIBOHYDROLASE"/>
    <property type="match status" value="1"/>
</dbReference>
<dbReference type="GO" id="GO:0005829">
    <property type="term" value="C:cytosol"/>
    <property type="evidence" value="ECO:0007669"/>
    <property type="project" value="TreeGrafter"/>
</dbReference>
<gene>
    <name evidence="1" type="ORF">C1I99_28375</name>
</gene>
<dbReference type="EMBL" id="POUB01000331">
    <property type="protein sequence ID" value="PZF86908.1"/>
    <property type="molecule type" value="Genomic_DNA"/>
</dbReference>
<dbReference type="SUPFAM" id="SSF102405">
    <property type="entry name" value="MCP/YpsA-like"/>
    <property type="match status" value="1"/>
</dbReference>
<dbReference type="OrthoDB" id="9807160at2"/>
<comment type="caution">
    <text evidence="1">The sequence shown here is derived from an EMBL/GenBank/DDBJ whole genome shotgun (WGS) entry which is preliminary data.</text>
</comment>
<dbReference type="Gene3D" id="3.40.50.450">
    <property type="match status" value="1"/>
</dbReference>
<name>A0A2W2C4N6_9ACTN</name>
<evidence type="ECO:0008006" key="3">
    <source>
        <dbReference type="Google" id="ProtNLM"/>
    </source>
</evidence>
<dbReference type="InterPro" id="IPR052341">
    <property type="entry name" value="LOG_family_nucleotidases"/>
</dbReference>
<reference evidence="1 2" key="1">
    <citation type="submission" date="2018-01" db="EMBL/GenBank/DDBJ databases">
        <title>Draft genome sequence of Salinispora sp. 13K206.</title>
        <authorList>
            <person name="Sahin N."/>
            <person name="Saygin H."/>
            <person name="Ay H."/>
        </authorList>
    </citation>
    <scope>NUCLEOTIDE SEQUENCE [LARGE SCALE GENOMIC DNA]</scope>
    <source>
        <strain evidence="1 2">13K206</strain>
    </source>
</reference>
<proteinExistence type="predicted"/>
<sequence>MATAAGLLSSAGIPRVWPIARTGQDDPVPTPPPTDVIEPHPCTDEVETRAEFDRRLASGSLAGLTVQGLRLDLPPAPDFTAVEVAGALFVGCRFASREVGADLVRRGANVVPPFSGLPYPTQPSHLYTPDDLAAGFAEGGFAEMYDTRVYEHFRAHGGALPDVREALGQRLHDHGVDNALADATRAWLAVHGPQSVVGIMGGHAVPRGSVPYRMAAVLGWELARADRLVVTGGGPGVMEAANLGAYLAPRPAEELEAAIDLLAAAPDFTDHERYTAAALRVRQLFGQPVRPPRPRADAGSVSRADSAVLAGGELDWARGGGLAIPTWLYGHEPANLFAGRIAKYFSNAIREDTILRLARGGIVFAPGRAGTVQEVFQAATKTYYGTDGASGAYVFLDRAYWTRELPVQSLLRPLLAASPFGDLSPTVHLTDDVREAVRVLTGAG</sequence>
<protein>
    <recommendedName>
        <fullName evidence="3">Rossmann fold nucleotide-binding protein</fullName>
    </recommendedName>
</protein>
<accession>A0A2W2C4N6</accession>
<dbReference type="AlphaFoldDB" id="A0A2W2C4N6"/>
<evidence type="ECO:0000313" key="2">
    <source>
        <dbReference type="Proteomes" id="UP000248749"/>
    </source>
</evidence>
<organism evidence="1 2">
    <name type="scientific">Micromonospora deserti</name>
    <dbReference type="NCBI Taxonomy" id="2070366"/>
    <lineage>
        <taxon>Bacteria</taxon>
        <taxon>Bacillati</taxon>
        <taxon>Actinomycetota</taxon>
        <taxon>Actinomycetes</taxon>
        <taxon>Micromonosporales</taxon>
        <taxon>Micromonosporaceae</taxon>
        <taxon>Micromonospora</taxon>
    </lineage>
</organism>